<organism evidence="1">
    <name type="scientific">marine sediment metagenome</name>
    <dbReference type="NCBI Taxonomy" id="412755"/>
    <lineage>
        <taxon>unclassified sequences</taxon>
        <taxon>metagenomes</taxon>
        <taxon>ecological metagenomes</taxon>
    </lineage>
</organism>
<name>X1SKT0_9ZZZZ</name>
<dbReference type="EMBL" id="BARW01021922">
    <property type="protein sequence ID" value="GAI93548.1"/>
    <property type="molecule type" value="Genomic_DNA"/>
</dbReference>
<protein>
    <submittedName>
        <fullName evidence="1">Uncharacterized protein</fullName>
    </submittedName>
</protein>
<reference evidence="1" key="1">
    <citation type="journal article" date="2014" name="Front. Microbiol.">
        <title>High frequency of phylogenetically diverse reductive dehalogenase-homologous genes in deep subseafloor sedimentary metagenomes.</title>
        <authorList>
            <person name="Kawai M."/>
            <person name="Futagami T."/>
            <person name="Toyoda A."/>
            <person name="Takaki Y."/>
            <person name="Nishi S."/>
            <person name="Hori S."/>
            <person name="Arai W."/>
            <person name="Tsubouchi T."/>
            <person name="Morono Y."/>
            <person name="Uchiyama I."/>
            <person name="Ito T."/>
            <person name="Fujiyama A."/>
            <person name="Inagaki F."/>
            <person name="Takami H."/>
        </authorList>
    </citation>
    <scope>NUCLEOTIDE SEQUENCE</scope>
    <source>
        <strain evidence="1">Expedition CK06-06</strain>
    </source>
</reference>
<accession>X1SKT0</accession>
<comment type="caution">
    <text evidence="1">The sequence shown here is derived from an EMBL/GenBank/DDBJ whole genome shotgun (WGS) entry which is preliminary data.</text>
</comment>
<dbReference type="AlphaFoldDB" id="X1SKT0"/>
<proteinExistence type="predicted"/>
<sequence>MEQIIKPIIIRVIPIAKLPQRLAIPDSNIIIPIVPKIIRAAIALSFVDGVGELNVAVFARVSSP</sequence>
<evidence type="ECO:0000313" key="1">
    <source>
        <dbReference type="EMBL" id="GAI93548.1"/>
    </source>
</evidence>
<gene>
    <name evidence="1" type="ORF">S12H4_36731</name>
</gene>